<feature type="domain" description="Solute-binding protein family 3/N-terminal" evidence="3">
    <location>
        <begin position="66"/>
        <end position="300"/>
    </location>
</feature>
<protein>
    <submittedName>
        <fullName evidence="4">Amino acid ABC transporter substrate-binding protein (PAAT family)</fullName>
    </submittedName>
</protein>
<keyword evidence="5" id="KW-1185">Reference proteome</keyword>
<name>A0A4Q7ZRY0_9ACTN</name>
<dbReference type="PANTHER" id="PTHR35936">
    <property type="entry name" value="MEMBRANE-BOUND LYTIC MUREIN TRANSGLYCOSYLASE F"/>
    <property type="match status" value="1"/>
</dbReference>
<sequence length="313" mass="32371">MRLKSVAPSVTAITVLLAAGCGSTTDGGAAATPAKTVTVTVEGAGTVTTDTRLASNVPDDVRAKGTVTIATNAPYQPFIDFAAEGRTDAFKGLDHDLLTAASAKLGLATTFSQQPFDGLIPGLQAAKYDAIAGGITDKKERHQVATFVDYSASGTGFLVLAGNPQGIRTVTDLCGRKVAAQKASNQAKHLAEYSAQSCAARPIAVQEYPENPQAVQALLAGNADAVAATQVNLTDIAAGLSGKAELVQDPTQPNGWRASPNGFGFLKSRKDLAEAYRAALQALIDDGTYAKILAHYKQQPIALTSITVDQAID</sequence>
<dbReference type="SUPFAM" id="SSF53850">
    <property type="entry name" value="Periplasmic binding protein-like II"/>
    <property type="match status" value="1"/>
</dbReference>
<reference evidence="4 5" key="1">
    <citation type="submission" date="2019-02" db="EMBL/GenBank/DDBJ databases">
        <title>Sequencing the genomes of 1000 actinobacteria strains.</title>
        <authorList>
            <person name="Klenk H.-P."/>
        </authorList>
    </citation>
    <scope>NUCLEOTIDE SEQUENCE [LARGE SCALE GENOMIC DNA]</scope>
    <source>
        <strain evidence="4 5">DSM 45162</strain>
    </source>
</reference>
<feature type="signal peptide" evidence="2">
    <location>
        <begin position="1"/>
        <end position="18"/>
    </location>
</feature>
<dbReference type="InterPro" id="IPR001638">
    <property type="entry name" value="Solute-binding_3/MltF_N"/>
</dbReference>
<comment type="caution">
    <text evidence="4">The sequence shown here is derived from an EMBL/GenBank/DDBJ whole genome shotgun (WGS) entry which is preliminary data.</text>
</comment>
<evidence type="ECO:0000313" key="5">
    <source>
        <dbReference type="Proteomes" id="UP000292564"/>
    </source>
</evidence>
<dbReference type="RefSeq" id="WP_130512045.1">
    <property type="nucleotide sequence ID" value="NZ_SHKY01000001.1"/>
</dbReference>
<evidence type="ECO:0000259" key="3">
    <source>
        <dbReference type="SMART" id="SM00062"/>
    </source>
</evidence>
<dbReference type="SMART" id="SM00062">
    <property type="entry name" value="PBPb"/>
    <property type="match status" value="1"/>
</dbReference>
<dbReference type="Proteomes" id="UP000292564">
    <property type="component" value="Unassembled WGS sequence"/>
</dbReference>
<dbReference type="Gene3D" id="3.40.190.10">
    <property type="entry name" value="Periplasmic binding protein-like II"/>
    <property type="match status" value="2"/>
</dbReference>
<organism evidence="4 5">
    <name type="scientific">Krasilnikovia cinnamomea</name>
    <dbReference type="NCBI Taxonomy" id="349313"/>
    <lineage>
        <taxon>Bacteria</taxon>
        <taxon>Bacillati</taxon>
        <taxon>Actinomycetota</taxon>
        <taxon>Actinomycetes</taxon>
        <taxon>Micromonosporales</taxon>
        <taxon>Micromonosporaceae</taxon>
        <taxon>Krasilnikovia</taxon>
    </lineage>
</organism>
<feature type="chain" id="PRO_5038796277" evidence="2">
    <location>
        <begin position="19"/>
        <end position="313"/>
    </location>
</feature>
<evidence type="ECO:0000256" key="2">
    <source>
        <dbReference type="SAM" id="SignalP"/>
    </source>
</evidence>
<dbReference type="OrthoDB" id="4633994at2"/>
<dbReference type="PROSITE" id="PS51257">
    <property type="entry name" value="PROKAR_LIPOPROTEIN"/>
    <property type="match status" value="1"/>
</dbReference>
<dbReference type="AlphaFoldDB" id="A0A4Q7ZRY0"/>
<dbReference type="PANTHER" id="PTHR35936:SF17">
    <property type="entry name" value="ARGININE-BINDING EXTRACELLULAR PROTEIN ARTP"/>
    <property type="match status" value="1"/>
</dbReference>
<gene>
    <name evidence="4" type="ORF">EV385_5500</name>
</gene>
<keyword evidence="1 2" id="KW-0732">Signal</keyword>
<evidence type="ECO:0000313" key="4">
    <source>
        <dbReference type="EMBL" id="RZU53571.1"/>
    </source>
</evidence>
<dbReference type="EMBL" id="SHKY01000001">
    <property type="protein sequence ID" value="RZU53571.1"/>
    <property type="molecule type" value="Genomic_DNA"/>
</dbReference>
<proteinExistence type="predicted"/>
<accession>A0A4Q7ZRY0</accession>
<evidence type="ECO:0000256" key="1">
    <source>
        <dbReference type="ARBA" id="ARBA00022729"/>
    </source>
</evidence>
<dbReference type="Pfam" id="PF00497">
    <property type="entry name" value="SBP_bac_3"/>
    <property type="match status" value="1"/>
</dbReference>